<dbReference type="SUPFAM" id="SSF52540">
    <property type="entry name" value="P-loop containing nucleoside triphosphate hydrolases"/>
    <property type="match status" value="1"/>
</dbReference>
<dbReference type="InterPro" id="IPR001806">
    <property type="entry name" value="Small_GTPase"/>
</dbReference>
<evidence type="ECO:0000256" key="3">
    <source>
        <dbReference type="ARBA" id="ARBA00023134"/>
    </source>
</evidence>
<dbReference type="FunFam" id="3.40.50.300:FF:001447">
    <property type="entry name" value="Ras-related protein Rab-1B"/>
    <property type="match status" value="1"/>
</dbReference>
<reference evidence="4" key="1">
    <citation type="journal article" date="2020" name="J. Eukaryot. Microbiol.">
        <title>De novo Sequencing, Assembly and Annotation of the Transcriptome for the Free-Living Testate Amoeba Arcella intermedia.</title>
        <authorList>
            <person name="Ribeiro G.M."/>
            <person name="Porfirio-Sousa A.L."/>
            <person name="Maurer-Alcala X.X."/>
            <person name="Katz L.A."/>
            <person name="Lahr D.J.G."/>
        </authorList>
    </citation>
    <scope>NUCLEOTIDE SEQUENCE</scope>
</reference>
<dbReference type="PANTHER" id="PTHR47981">
    <property type="entry name" value="RAB FAMILY"/>
    <property type="match status" value="1"/>
</dbReference>
<evidence type="ECO:0000313" key="4">
    <source>
        <dbReference type="EMBL" id="NDV37315.1"/>
    </source>
</evidence>
<dbReference type="NCBIfam" id="TIGR00231">
    <property type="entry name" value="small_GTP"/>
    <property type="match status" value="1"/>
</dbReference>
<dbReference type="Pfam" id="PF00071">
    <property type="entry name" value="Ras"/>
    <property type="match status" value="1"/>
</dbReference>
<dbReference type="PROSITE" id="PS51421">
    <property type="entry name" value="RAS"/>
    <property type="match status" value="1"/>
</dbReference>
<dbReference type="AlphaFoldDB" id="A0A6B2LJZ8"/>
<dbReference type="EMBL" id="GIBP01008346">
    <property type="protein sequence ID" value="NDV37315.1"/>
    <property type="molecule type" value="Transcribed_RNA"/>
</dbReference>
<comment type="similarity">
    <text evidence="1">Belongs to the small GTPase superfamily. Rab family.</text>
</comment>
<accession>A0A6B2LJZ8</accession>
<dbReference type="SMART" id="SM00175">
    <property type="entry name" value="RAB"/>
    <property type="match status" value="1"/>
</dbReference>
<proteinExistence type="inferred from homology"/>
<name>A0A6B2LJZ8_9EUKA</name>
<dbReference type="SMART" id="SM00173">
    <property type="entry name" value="RAS"/>
    <property type="match status" value="1"/>
</dbReference>
<sequence>MTQFVSKRFTQLYRATIGADFMTKELALGDTSVTLQIWDTAGQERFQSLGVAFYRGADCAVVVCDATSLQSFDSIPAWRTSFLEQVRADVPVLYVACKSDLPHAAYASHSEWMPAEPKFEVSSKLDSGVQELFEAIARRVLARQQEVVFVPLLDEPPVQTARKLKGGCTLL</sequence>
<dbReference type="PRINTS" id="PR00449">
    <property type="entry name" value="RASTRNSFRMNG"/>
</dbReference>
<dbReference type="PANTHER" id="PTHR47981:SF20">
    <property type="entry name" value="RAS-RELATED PROTEIN RAB-7A"/>
    <property type="match status" value="1"/>
</dbReference>
<dbReference type="PROSITE" id="PS51419">
    <property type="entry name" value="RAB"/>
    <property type="match status" value="1"/>
</dbReference>
<protein>
    <submittedName>
        <fullName evidence="4">Uncharacterized protein</fullName>
    </submittedName>
</protein>
<dbReference type="InterPro" id="IPR005225">
    <property type="entry name" value="Small_GTP-bd"/>
</dbReference>
<evidence type="ECO:0000256" key="2">
    <source>
        <dbReference type="ARBA" id="ARBA00022741"/>
    </source>
</evidence>
<keyword evidence="3" id="KW-0342">GTP-binding</keyword>
<evidence type="ECO:0000256" key="1">
    <source>
        <dbReference type="ARBA" id="ARBA00006270"/>
    </source>
</evidence>
<dbReference type="GO" id="GO:0005525">
    <property type="term" value="F:GTP binding"/>
    <property type="evidence" value="ECO:0007669"/>
    <property type="project" value="UniProtKB-KW"/>
</dbReference>
<keyword evidence="2" id="KW-0547">Nucleotide-binding</keyword>
<dbReference type="SMART" id="SM00174">
    <property type="entry name" value="RHO"/>
    <property type="match status" value="1"/>
</dbReference>
<organism evidence="4">
    <name type="scientific">Arcella intermedia</name>
    <dbReference type="NCBI Taxonomy" id="1963864"/>
    <lineage>
        <taxon>Eukaryota</taxon>
        <taxon>Amoebozoa</taxon>
        <taxon>Tubulinea</taxon>
        <taxon>Elardia</taxon>
        <taxon>Arcellinida</taxon>
        <taxon>Sphaerothecina</taxon>
        <taxon>Arcellidae</taxon>
        <taxon>Arcella</taxon>
    </lineage>
</organism>
<dbReference type="InterPro" id="IPR027417">
    <property type="entry name" value="P-loop_NTPase"/>
</dbReference>
<dbReference type="Gene3D" id="3.40.50.300">
    <property type="entry name" value="P-loop containing nucleotide triphosphate hydrolases"/>
    <property type="match status" value="1"/>
</dbReference>
<dbReference type="GO" id="GO:0003924">
    <property type="term" value="F:GTPase activity"/>
    <property type="evidence" value="ECO:0007669"/>
    <property type="project" value="InterPro"/>
</dbReference>